<name>A0A0E0Q190_ORYRU</name>
<organism evidence="1 2">
    <name type="scientific">Oryza rufipogon</name>
    <name type="common">Brownbeard rice</name>
    <name type="synonym">Asian wild rice</name>
    <dbReference type="NCBI Taxonomy" id="4529"/>
    <lineage>
        <taxon>Eukaryota</taxon>
        <taxon>Viridiplantae</taxon>
        <taxon>Streptophyta</taxon>
        <taxon>Embryophyta</taxon>
        <taxon>Tracheophyta</taxon>
        <taxon>Spermatophyta</taxon>
        <taxon>Magnoliopsida</taxon>
        <taxon>Liliopsida</taxon>
        <taxon>Poales</taxon>
        <taxon>Poaceae</taxon>
        <taxon>BOP clade</taxon>
        <taxon>Oryzoideae</taxon>
        <taxon>Oryzeae</taxon>
        <taxon>Oryzinae</taxon>
        <taxon>Oryza</taxon>
    </lineage>
</organism>
<evidence type="ECO:0000313" key="2">
    <source>
        <dbReference type="Proteomes" id="UP000008022"/>
    </source>
</evidence>
<protein>
    <submittedName>
        <fullName evidence="1">Uncharacterized protein</fullName>
    </submittedName>
</protein>
<sequence length="81" mass="8724">MRARSLLAVVRPSPAARRGHCLSPVRRPSLLPLLDEADVSACQSGPPALLMFLALCCSRWDGLIADLALNILEANNEGFEP</sequence>
<dbReference type="HOGENOM" id="CLU_2578054_0_0_1"/>
<reference evidence="1" key="2">
    <citation type="submission" date="2015-06" db="UniProtKB">
        <authorList>
            <consortium name="EnsemblPlants"/>
        </authorList>
    </citation>
    <scope>IDENTIFICATION</scope>
</reference>
<proteinExistence type="predicted"/>
<dbReference type="Proteomes" id="UP000008022">
    <property type="component" value="Unassembled WGS sequence"/>
</dbReference>
<evidence type="ECO:0000313" key="1">
    <source>
        <dbReference type="EnsemblPlants" id="ORUFI06G25550.1"/>
    </source>
</evidence>
<dbReference type="Gramene" id="ORUFI06G25550.1">
    <property type="protein sequence ID" value="ORUFI06G25550.1"/>
    <property type="gene ID" value="ORUFI06G25550"/>
</dbReference>
<dbReference type="AlphaFoldDB" id="A0A0E0Q190"/>
<keyword evidence="2" id="KW-1185">Reference proteome</keyword>
<reference evidence="2" key="1">
    <citation type="submission" date="2013-06" db="EMBL/GenBank/DDBJ databases">
        <authorList>
            <person name="Zhao Q."/>
        </authorList>
    </citation>
    <scope>NUCLEOTIDE SEQUENCE</scope>
    <source>
        <strain evidence="2">cv. W1943</strain>
    </source>
</reference>
<dbReference type="EnsemblPlants" id="ORUFI06G25550.1">
    <property type="protein sequence ID" value="ORUFI06G25550.1"/>
    <property type="gene ID" value="ORUFI06G25550"/>
</dbReference>
<accession>A0A0E0Q190</accession>